<dbReference type="InterPro" id="IPR037891">
    <property type="entry name" value="Cdil-like_sf"/>
</dbReference>
<evidence type="ECO:0000313" key="1">
    <source>
        <dbReference type="EMBL" id="MBR7745284.1"/>
    </source>
</evidence>
<dbReference type="Gene3D" id="3.40.1590.10">
    <property type="entry name" value="NMB0488-like"/>
    <property type="match status" value="1"/>
</dbReference>
<dbReference type="EMBL" id="JAGSPM010000001">
    <property type="protein sequence ID" value="MBR7745284.1"/>
    <property type="molecule type" value="Genomic_DNA"/>
</dbReference>
<gene>
    <name evidence="1" type="ORF">KDM92_01710</name>
</gene>
<proteinExistence type="predicted"/>
<keyword evidence="2" id="KW-1185">Reference proteome</keyword>
<dbReference type="Proteomes" id="UP000680158">
    <property type="component" value="Unassembled WGS sequence"/>
</dbReference>
<sequence length="145" mass="15483">MKLATVFLRKGKIYVQGYAETVTKLWVANGPVYVANFADSHAEIGAKINAALLNSVCNLSHPSQDQWKAIQAPMLEAVGVGTWATLAKGTKAVGIQEDGYIIALTPSSEYSKNGGKDLLDKIVRCNKNDENLGSSLLQALASCDV</sequence>
<dbReference type="AlphaFoldDB" id="A0A941DAV1"/>
<comment type="caution">
    <text evidence="1">The sequence shown here is derived from an EMBL/GenBank/DDBJ whole genome shotgun (WGS) entry which is preliminary data.</text>
</comment>
<evidence type="ECO:0000313" key="2">
    <source>
        <dbReference type="Proteomes" id="UP000680158"/>
    </source>
</evidence>
<reference evidence="1 2" key="1">
    <citation type="submission" date="2021-04" db="EMBL/GenBank/DDBJ databases">
        <title>novel species isolated from subtropical streams in China.</title>
        <authorList>
            <person name="Lu H."/>
        </authorList>
    </citation>
    <scope>NUCLEOTIDE SEQUENCE [LARGE SCALE GENOMIC DNA]</scope>
    <source>
        <strain evidence="1 2">BYS107W</strain>
    </source>
</reference>
<protein>
    <submittedName>
        <fullName evidence="1">Uncharacterized protein</fullName>
    </submittedName>
</protein>
<dbReference type="SUPFAM" id="SSF160207">
    <property type="entry name" value="NMB0488-like"/>
    <property type="match status" value="1"/>
</dbReference>
<accession>A0A941DAV1</accession>
<organism evidence="1 2">
    <name type="scientific">Undibacterium baiyunense</name>
    <dbReference type="NCBI Taxonomy" id="2828731"/>
    <lineage>
        <taxon>Bacteria</taxon>
        <taxon>Pseudomonadati</taxon>
        <taxon>Pseudomonadota</taxon>
        <taxon>Betaproteobacteria</taxon>
        <taxon>Burkholderiales</taxon>
        <taxon>Oxalobacteraceae</taxon>
        <taxon>Undibacterium</taxon>
    </lineage>
</organism>
<dbReference type="RefSeq" id="WP_212682731.1">
    <property type="nucleotide sequence ID" value="NZ_JAGSPM010000001.1"/>
</dbReference>
<name>A0A941DAV1_9BURK</name>